<dbReference type="InterPro" id="IPR002048">
    <property type="entry name" value="EF_hand_dom"/>
</dbReference>
<evidence type="ECO:0000256" key="6">
    <source>
        <dbReference type="ARBA" id="ARBA00022475"/>
    </source>
</evidence>
<evidence type="ECO:0000256" key="8">
    <source>
        <dbReference type="ARBA" id="ARBA00022527"/>
    </source>
</evidence>
<keyword evidence="12" id="KW-0677">Repeat</keyword>
<keyword evidence="8" id="KW-0723">Serine/threonine-protein kinase</keyword>
<keyword evidence="11" id="KW-0479">Metal-binding</keyword>
<dbReference type="Gene3D" id="3.30.200.20">
    <property type="entry name" value="Phosphorylase Kinase, domain 1"/>
    <property type="match status" value="1"/>
</dbReference>
<evidence type="ECO:0000256" key="4">
    <source>
        <dbReference type="ARBA" id="ARBA00004425"/>
    </source>
</evidence>
<comment type="caution">
    <text evidence="30">The sequence shown here is derived from an EMBL/GenBank/DDBJ whole genome shotgun (WGS) entry which is preliminary data.</text>
</comment>
<comment type="catalytic activity">
    <reaction evidence="24">
        <text>L-threonyl-[protein] + ATP = O-phospho-L-threonyl-[protein] + ADP + H(+)</text>
        <dbReference type="Rhea" id="RHEA:46608"/>
        <dbReference type="Rhea" id="RHEA-COMP:11060"/>
        <dbReference type="Rhea" id="RHEA-COMP:11605"/>
        <dbReference type="ChEBI" id="CHEBI:15378"/>
        <dbReference type="ChEBI" id="CHEBI:30013"/>
        <dbReference type="ChEBI" id="CHEBI:30616"/>
        <dbReference type="ChEBI" id="CHEBI:61977"/>
        <dbReference type="ChEBI" id="CHEBI:456216"/>
        <dbReference type="EC" id="2.7.11.1"/>
    </reaction>
</comment>
<evidence type="ECO:0000256" key="9">
    <source>
        <dbReference type="ARBA" id="ARBA00022679"/>
    </source>
</evidence>
<dbReference type="InterPro" id="IPR018247">
    <property type="entry name" value="EF_Hand_1_Ca_BS"/>
</dbReference>
<evidence type="ECO:0000256" key="1">
    <source>
        <dbReference type="ARBA" id="ARBA00001946"/>
    </source>
</evidence>
<keyword evidence="18" id="KW-0472">Membrane</keyword>
<keyword evidence="20" id="KW-0564">Palmitate</keyword>
<keyword evidence="10" id="KW-0519">Myristate</keyword>
<feature type="domain" description="EF-hand" evidence="29">
    <location>
        <begin position="400"/>
        <end position="434"/>
    </location>
</feature>
<evidence type="ECO:0000259" key="28">
    <source>
        <dbReference type="PROSITE" id="PS50011"/>
    </source>
</evidence>
<keyword evidence="13" id="KW-0547">Nucleotide-binding</keyword>
<dbReference type="PROSITE" id="PS00018">
    <property type="entry name" value="EF_HAND_1"/>
    <property type="match status" value="3"/>
</dbReference>
<dbReference type="GO" id="GO:0005524">
    <property type="term" value="F:ATP binding"/>
    <property type="evidence" value="ECO:0007669"/>
    <property type="project" value="UniProtKB-KW"/>
</dbReference>
<evidence type="ECO:0000256" key="18">
    <source>
        <dbReference type="ARBA" id="ARBA00022870"/>
    </source>
</evidence>
<evidence type="ECO:0000256" key="22">
    <source>
        <dbReference type="ARBA" id="ARBA00023288"/>
    </source>
</evidence>
<evidence type="ECO:0000256" key="16">
    <source>
        <dbReference type="ARBA" id="ARBA00022840"/>
    </source>
</evidence>
<dbReference type="Pfam" id="PF00069">
    <property type="entry name" value="Pkinase"/>
    <property type="match status" value="1"/>
</dbReference>
<dbReference type="EC" id="2.7.11.1" evidence="5"/>
<feature type="domain" description="EF-hand" evidence="29">
    <location>
        <begin position="364"/>
        <end position="399"/>
    </location>
</feature>
<evidence type="ECO:0000256" key="23">
    <source>
        <dbReference type="ARBA" id="ARBA00024334"/>
    </source>
</evidence>
<comment type="cofactor">
    <cofactor evidence="1">
        <name>Mg(2+)</name>
        <dbReference type="ChEBI" id="CHEBI:18420"/>
    </cofactor>
</comment>
<dbReference type="Gene3D" id="1.10.238.10">
    <property type="entry name" value="EF-hand"/>
    <property type="match status" value="2"/>
</dbReference>
<evidence type="ECO:0000256" key="5">
    <source>
        <dbReference type="ARBA" id="ARBA00012513"/>
    </source>
</evidence>
<dbReference type="InterPro" id="IPR000719">
    <property type="entry name" value="Prot_kinase_dom"/>
</dbReference>
<dbReference type="AlphaFoldDB" id="A0A1R2CPV8"/>
<dbReference type="EMBL" id="MPUH01000090">
    <property type="protein sequence ID" value="OMJ91039.1"/>
    <property type="molecule type" value="Genomic_DNA"/>
</dbReference>
<name>A0A1R2CPV8_9CILI</name>
<evidence type="ECO:0000256" key="2">
    <source>
        <dbReference type="ARBA" id="ARBA00004230"/>
    </source>
</evidence>
<protein>
    <recommendedName>
        <fullName evidence="27">Calcium-dependent protein kinase 1</fullName>
        <ecNumber evidence="5">2.7.11.1</ecNumber>
    </recommendedName>
</protein>
<evidence type="ECO:0000256" key="24">
    <source>
        <dbReference type="ARBA" id="ARBA00047899"/>
    </source>
</evidence>
<evidence type="ECO:0000256" key="17">
    <source>
        <dbReference type="ARBA" id="ARBA00022846"/>
    </source>
</evidence>
<evidence type="ECO:0000259" key="29">
    <source>
        <dbReference type="PROSITE" id="PS50222"/>
    </source>
</evidence>
<evidence type="ECO:0000256" key="26">
    <source>
        <dbReference type="ARBA" id="ARBA00060437"/>
    </source>
</evidence>
<feature type="domain" description="EF-hand" evidence="29">
    <location>
        <begin position="435"/>
        <end position="468"/>
    </location>
</feature>
<dbReference type="OrthoDB" id="40902at2759"/>
<evidence type="ECO:0000256" key="13">
    <source>
        <dbReference type="ARBA" id="ARBA00022741"/>
    </source>
</evidence>
<dbReference type="Pfam" id="PF13499">
    <property type="entry name" value="EF-hand_7"/>
    <property type="match status" value="2"/>
</dbReference>
<dbReference type="FunFam" id="1.10.510.10:FF:000398">
    <property type="entry name" value="Calcium-dependent protein kinase 1"/>
    <property type="match status" value="1"/>
</dbReference>
<dbReference type="InterPro" id="IPR050205">
    <property type="entry name" value="CDPK_Ser/Thr_kinases"/>
</dbReference>
<dbReference type="FunFam" id="3.30.200.20:FF:000315">
    <property type="entry name" value="Calcium-dependent protein kinase 3"/>
    <property type="match status" value="1"/>
</dbReference>
<evidence type="ECO:0000256" key="11">
    <source>
        <dbReference type="ARBA" id="ARBA00022723"/>
    </source>
</evidence>
<dbReference type="GO" id="GO:0020005">
    <property type="term" value="C:symbiont-containing vacuole membrane"/>
    <property type="evidence" value="ECO:0007669"/>
    <property type="project" value="UniProtKB-SubCell"/>
</dbReference>
<dbReference type="FunFam" id="1.10.238.10:FF:000299">
    <property type="entry name" value="Uncharacterized protein"/>
    <property type="match status" value="1"/>
</dbReference>
<reference evidence="30 31" key="1">
    <citation type="submission" date="2016-11" db="EMBL/GenBank/DDBJ databases">
        <title>The macronuclear genome of Stentor coeruleus: a giant cell with tiny introns.</title>
        <authorList>
            <person name="Slabodnick M."/>
            <person name="Ruby J.G."/>
            <person name="Reiff S.B."/>
            <person name="Swart E.C."/>
            <person name="Gosai S."/>
            <person name="Prabakaran S."/>
            <person name="Witkowska E."/>
            <person name="Larue G.E."/>
            <person name="Fisher S."/>
            <person name="Freeman R.M."/>
            <person name="Gunawardena J."/>
            <person name="Chu W."/>
            <person name="Stover N.A."/>
            <person name="Gregory B.D."/>
            <person name="Nowacki M."/>
            <person name="Derisi J."/>
            <person name="Roy S.W."/>
            <person name="Marshall W.F."/>
            <person name="Sood P."/>
        </authorList>
    </citation>
    <scope>NUCLEOTIDE SEQUENCE [LARGE SCALE GENOMIC DNA]</scope>
    <source>
        <strain evidence="30">WM001</strain>
    </source>
</reference>
<keyword evidence="18" id="KW-1043">Host membrane</keyword>
<evidence type="ECO:0000256" key="15">
    <source>
        <dbReference type="ARBA" id="ARBA00022837"/>
    </source>
</evidence>
<evidence type="ECO:0000256" key="12">
    <source>
        <dbReference type="ARBA" id="ARBA00022737"/>
    </source>
</evidence>
<dbReference type="InterPro" id="IPR008271">
    <property type="entry name" value="Ser/Thr_kinase_AS"/>
</dbReference>
<keyword evidence="7" id="KW-1032">Host cell membrane</keyword>
<gene>
    <name evidence="30" type="ORF">SteCoe_6505</name>
</gene>
<keyword evidence="14" id="KW-0418">Kinase</keyword>
<sequence>MEGLRISGGDFVSEKRGKLRDTYRIGKKMGEGAFGSVRKITHRTTGETRAVKTIHKKNLRSEEERQTFFNEVSVLRAIDHPNVLKLYEFYQDDKNYYLITEFCTGGELFDRIINSGHFSEAIAARYMKQILSVVAYCHERNIVHRDLKPENFLLDSNEENANLKVIDFGTAQFFTHGMHMTQKFGTPYYIAPEVLRKNYDHLCDVWSAGVNMYILLCGFPPFGGQTDEQILKRVAAGRYSFPSPEWDSISFEAKDLISKMLNVDISRRISAPEALLHSWLSNASRSPINTNTAKTLFQNLKSFRTERRLQKATLSYIISQLSTKEDRLEMLELFKSLDKDSSGTLNKAELVEGFHLIFGDLFEDVDGEVEKIITQVDVNQSGEIDYSEFVLATMNRQKLLSREKLESAFKAFDVDNSGTISADELKGILGRYHSYDEQMWQDIIREVDTNGDGVIDIREFTEMMLKMS</sequence>
<dbReference type="GO" id="GO:0005886">
    <property type="term" value="C:plasma membrane"/>
    <property type="evidence" value="ECO:0007669"/>
    <property type="project" value="UniProtKB-SubCell"/>
</dbReference>
<organism evidence="30 31">
    <name type="scientific">Stentor coeruleus</name>
    <dbReference type="NCBI Taxonomy" id="5963"/>
    <lineage>
        <taxon>Eukaryota</taxon>
        <taxon>Sar</taxon>
        <taxon>Alveolata</taxon>
        <taxon>Ciliophora</taxon>
        <taxon>Postciliodesmatophora</taxon>
        <taxon>Heterotrichea</taxon>
        <taxon>Heterotrichida</taxon>
        <taxon>Stentoridae</taxon>
        <taxon>Stentor</taxon>
    </lineage>
</organism>
<evidence type="ECO:0000256" key="19">
    <source>
        <dbReference type="ARBA" id="ARBA00023069"/>
    </source>
</evidence>
<dbReference type="SMART" id="SM00220">
    <property type="entry name" value="S_TKc"/>
    <property type="match status" value="1"/>
</dbReference>
<keyword evidence="21" id="KW-0966">Cell projection</keyword>
<keyword evidence="15" id="KW-0106">Calcium</keyword>
<dbReference type="PROSITE" id="PS00108">
    <property type="entry name" value="PROTEIN_KINASE_ST"/>
    <property type="match status" value="1"/>
</dbReference>
<evidence type="ECO:0000256" key="25">
    <source>
        <dbReference type="ARBA" id="ARBA00048679"/>
    </source>
</evidence>
<dbReference type="Proteomes" id="UP000187209">
    <property type="component" value="Unassembled WGS sequence"/>
</dbReference>
<dbReference type="GO" id="GO:0004674">
    <property type="term" value="F:protein serine/threonine kinase activity"/>
    <property type="evidence" value="ECO:0007669"/>
    <property type="project" value="UniProtKB-KW"/>
</dbReference>
<feature type="domain" description="EF-hand" evidence="29">
    <location>
        <begin position="325"/>
        <end position="360"/>
    </location>
</feature>
<keyword evidence="6" id="KW-1003">Cell membrane</keyword>
<dbReference type="PROSITE" id="PS50222">
    <property type="entry name" value="EF_HAND_2"/>
    <property type="match status" value="4"/>
</dbReference>
<keyword evidence="17" id="KW-0282">Flagellum</keyword>
<proteinExistence type="inferred from homology"/>
<dbReference type="GO" id="GO:0031514">
    <property type="term" value="C:motile cilium"/>
    <property type="evidence" value="ECO:0007669"/>
    <property type="project" value="UniProtKB-SubCell"/>
</dbReference>
<keyword evidence="9" id="KW-0808">Transferase</keyword>
<comment type="similarity">
    <text evidence="23">Belongs to the protein kinase superfamily. Ser/Thr protein kinase family. CDPK subfamily.</text>
</comment>
<evidence type="ECO:0000256" key="21">
    <source>
        <dbReference type="ARBA" id="ARBA00023273"/>
    </source>
</evidence>
<dbReference type="Gene3D" id="1.10.510.10">
    <property type="entry name" value="Transferase(Phosphotransferase) domain 1"/>
    <property type="match status" value="1"/>
</dbReference>
<evidence type="ECO:0000256" key="10">
    <source>
        <dbReference type="ARBA" id="ARBA00022707"/>
    </source>
</evidence>
<keyword evidence="31" id="KW-1185">Reference proteome</keyword>
<comment type="subcellular location">
    <subcellularLocation>
        <location evidence="3">Cell membrane</location>
        <topology evidence="3">Lipid-anchor</topology>
        <orientation evidence="3">Cytoplasmic side</orientation>
    </subcellularLocation>
    <subcellularLocation>
        <location evidence="2">Cell projection</location>
        <location evidence="2">Cilium</location>
        <location evidence="2">Flagellum</location>
    </subcellularLocation>
    <subcellularLocation>
        <location evidence="4">Host cell membrane</location>
        <topology evidence="4">Lipid-anchor</topology>
    </subcellularLocation>
    <subcellularLocation>
        <location evidence="26">Parasitophorous vacuole membrane</location>
        <topology evidence="26">Lipid-anchor</topology>
    </subcellularLocation>
</comment>
<dbReference type="CDD" id="cd00051">
    <property type="entry name" value="EFh"/>
    <property type="match status" value="1"/>
</dbReference>
<accession>A0A1R2CPV8</accession>
<dbReference type="SMART" id="SM00054">
    <property type="entry name" value="EFh"/>
    <property type="match status" value="4"/>
</dbReference>
<keyword evidence="22" id="KW-0449">Lipoprotein</keyword>
<evidence type="ECO:0000256" key="20">
    <source>
        <dbReference type="ARBA" id="ARBA00023139"/>
    </source>
</evidence>
<dbReference type="CDD" id="cd05117">
    <property type="entry name" value="STKc_CAMK"/>
    <property type="match status" value="1"/>
</dbReference>
<evidence type="ECO:0000256" key="27">
    <source>
        <dbReference type="ARBA" id="ARBA00068067"/>
    </source>
</evidence>
<dbReference type="GO" id="GO:0005509">
    <property type="term" value="F:calcium ion binding"/>
    <property type="evidence" value="ECO:0007669"/>
    <property type="project" value="InterPro"/>
</dbReference>
<dbReference type="SUPFAM" id="SSF47473">
    <property type="entry name" value="EF-hand"/>
    <property type="match status" value="1"/>
</dbReference>
<evidence type="ECO:0000313" key="31">
    <source>
        <dbReference type="Proteomes" id="UP000187209"/>
    </source>
</evidence>
<keyword evidence="19" id="KW-0969">Cilium</keyword>
<dbReference type="InterPro" id="IPR011992">
    <property type="entry name" value="EF-hand-dom_pair"/>
</dbReference>
<dbReference type="InterPro" id="IPR011009">
    <property type="entry name" value="Kinase-like_dom_sf"/>
</dbReference>
<evidence type="ECO:0000256" key="7">
    <source>
        <dbReference type="ARBA" id="ARBA00022511"/>
    </source>
</evidence>
<dbReference type="GO" id="GO:0020002">
    <property type="term" value="C:host cell plasma membrane"/>
    <property type="evidence" value="ECO:0007669"/>
    <property type="project" value="UniProtKB-SubCell"/>
</dbReference>
<dbReference type="PANTHER" id="PTHR24349">
    <property type="entry name" value="SERINE/THREONINE-PROTEIN KINASE"/>
    <property type="match status" value="1"/>
</dbReference>
<dbReference type="SUPFAM" id="SSF56112">
    <property type="entry name" value="Protein kinase-like (PK-like)"/>
    <property type="match status" value="1"/>
</dbReference>
<dbReference type="PROSITE" id="PS50011">
    <property type="entry name" value="PROTEIN_KINASE_DOM"/>
    <property type="match status" value="1"/>
</dbReference>
<evidence type="ECO:0000256" key="3">
    <source>
        <dbReference type="ARBA" id="ARBA00004342"/>
    </source>
</evidence>
<keyword evidence="16" id="KW-0067">ATP-binding</keyword>
<feature type="domain" description="Protein kinase" evidence="28">
    <location>
        <begin position="23"/>
        <end position="280"/>
    </location>
</feature>
<evidence type="ECO:0000256" key="14">
    <source>
        <dbReference type="ARBA" id="ARBA00022777"/>
    </source>
</evidence>
<evidence type="ECO:0000313" key="30">
    <source>
        <dbReference type="EMBL" id="OMJ91039.1"/>
    </source>
</evidence>
<comment type="catalytic activity">
    <reaction evidence="25">
        <text>L-seryl-[protein] + ATP = O-phospho-L-seryl-[protein] + ADP + H(+)</text>
        <dbReference type="Rhea" id="RHEA:17989"/>
        <dbReference type="Rhea" id="RHEA-COMP:9863"/>
        <dbReference type="Rhea" id="RHEA-COMP:11604"/>
        <dbReference type="ChEBI" id="CHEBI:15378"/>
        <dbReference type="ChEBI" id="CHEBI:29999"/>
        <dbReference type="ChEBI" id="CHEBI:30616"/>
        <dbReference type="ChEBI" id="CHEBI:83421"/>
        <dbReference type="ChEBI" id="CHEBI:456216"/>
        <dbReference type="EC" id="2.7.11.1"/>
    </reaction>
</comment>